<dbReference type="GO" id="GO:0008320">
    <property type="term" value="F:protein transmembrane transporter activity"/>
    <property type="evidence" value="ECO:0007669"/>
    <property type="project" value="UniProtKB-UniRule"/>
</dbReference>
<dbReference type="InterPro" id="IPR038379">
    <property type="entry name" value="SecE_sf"/>
</dbReference>
<dbReference type="GO" id="GO:0005886">
    <property type="term" value="C:plasma membrane"/>
    <property type="evidence" value="ECO:0007669"/>
    <property type="project" value="UniProtKB-SubCell"/>
</dbReference>
<dbReference type="GO" id="GO:0009306">
    <property type="term" value="P:protein secretion"/>
    <property type="evidence" value="ECO:0007669"/>
    <property type="project" value="UniProtKB-UniRule"/>
</dbReference>
<dbReference type="PANTHER" id="PTHR33910">
    <property type="entry name" value="PROTEIN TRANSLOCASE SUBUNIT SECE"/>
    <property type="match status" value="1"/>
</dbReference>
<accession>A0AAC9RUI8</accession>
<reference evidence="10 11" key="1">
    <citation type="submission" date="2017-04" db="EMBL/GenBank/DDBJ databases">
        <authorList>
            <person name="Veseli I.A."/>
            <person name="Tang C."/>
            <person name="Pombert J.-F."/>
        </authorList>
    </citation>
    <scope>NUCLEOTIDE SEQUENCE [LARGE SCALE GENOMIC DNA]</scope>
    <source>
        <strain evidence="10 11">ATCC 700373</strain>
    </source>
</reference>
<evidence type="ECO:0000313" key="10">
    <source>
        <dbReference type="EMBL" id="ARJ51085.1"/>
    </source>
</evidence>
<sequence>MPKKESFFQGVKSEMEKTSWPTGSELVKYTTIVVMTVLFFLLFFWGLDIGIGQLIELIK</sequence>
<dbReference type="EMBL" id="CP020773">
    <property type="protein sequence ID" value="ARJ51085.1"/>
    <property type="molecule type" value="Genomic_DNA"/>
</dbReference>
<feature type="transmembrane region" description="Helical" evidence="9">
    <location>
        <begin position="26"/>
        <end position="47"/>
    </location>
</feature>
<dbReference type="Gene3D" id="1.20.5.1030">
    <property type="entry name" value="Preprotein translocase secy subunit"/>
    <property type="match status" value="1"/>
</dbReference>
<proteinExistence type="inferred from homology"/>
<keyword evidence="4 9" id="KW-0812">Transmembrane</keyword>
<comment type="subunit">
    <text evidence="9">Component of the Sec protein translocase complex. Heterotrimer consisting of SecY, SecE and SecG subunits. The heterotrimers can form oligomers, although 1 heterotrimer is thought to be able to translocate proteins. Interacts with the ribosome. Interacts with SecDF, and other proteins may be involved. Interacts with SecA.</text>
</comment>
<dbReference type="RefSeq" id="WP_085237559.1">
    <property type="nucleotide sequence ID" value="NZ_CP020773.1"/>
</dbReference>
<protein>
    <recommendedName>
        <fullName evidence="9">Protein translocase subunit SecE</fullName>
    </recommendedName>
</protein>
<keyword evidence="11" id="KW-1185">Reference proteome</keyword>
<dbReference type="InterPro" id="IPR001901">
    <property type="entry name" value="Translocase_SecE/Sec61-g"/>
</dbReference>
<evidence type="ECO:0000256" key="2">
    <source>
        <dbReference type="ARBA" id="ARBA00022448"/>
    </source>
</evidence>
<dbReference type="GO" id="GO:0006605">
    <property type="term" value="P:protein targeting"/>
    <property type="evidence" value="ECO:0007669"/>
    <property type="project" value="UniProtKB-UniRule"/>
</dbReference>
<evidence type="ECO:0000256" key="9">
    <source>
        <dbReference type="HAMAP-Rule" id="MF_00422"/>
    </source>
</evidence>
<gene>
    <name evidence="9" type="primary">secE</name>
    <name evidence="10" type="ORF">B5P37_07105</name>
</gene>
<evidence type="ECO:0000256" key="6">
    <source>
        <dbReference type="ARBA" id="ARBA00022989"/>
    </source>
</evidence>
<keyword evidence="3 9" id="KW-1003">Cell membrane</keyword>
<evidence type="ECO:0000256" key="4">
    <source>
        <dbReference type="ARBA" id="ARBA00022692"/>
    </source>
</evidence>
<dbReference type="Pfam" id="PF00584">
    <property type="entry name" value="SecE"/>
    <property type="match status" value="1"/>
</dbReference>
<comment type="function">
    <text evidence="9">Essential subunit of the Sec protein translocation channel SecYEG. Clamps together the 2 halves of SecY. May contact the channel plug during translocation.</text>
</comment>
<comment type="subcellular location">
    <subcellularLocation>
        <location evidence="9">Cell membrane</location>
        <topology evidence="9">Single-pass membrane protein</topology>
    </subcellularLocation>
    <subcellularLocation>
        <location evidence="1">Membrane</location>
    </subcellularLocation>
</comment>
<keyword evidence="8 9" id="KW-0472">Membrane</keyword>
<organism evidence="10 11">
    <name type="scientific">Staphylococcus lutrae</name>
    <dbReference type="NCBI Taxonomy" id="155085"/>
    <lineage>
        <taxon>Bacteria</taxon>
        <taxon>Bacillati</taxon>
        <taxon>Bacillota</taxon>
        <taxon>Bacilli</taxon>
        <taxon>Bacillales</taxon>
        <taxon>Staphylococcaceae</taxon>
        <taxon>Staphylococcus</taxon>
    </lineage>
</organism>
<dbReference type="GO" id="GO:0043952">
    <property type="term" value="P:protein transport by the Sec complex"/>
    <property type="evidence" value="ECO:0007669"/>
    <property type="project" value="UniProtKB-UniRule"/>
</dbReference>
<evidence type="ECO:0000256" key="1">
    <source>
        <dbReference type="ARBA" id="ARBA00004370"/>
    </source>
</evidence>
<dbReference type="KEGG" id="slz:B5P37_07105"/>
<evidence type="ECO:0000256" key="5">
    <source>
        <dbReference type="ARBA" id="ARBA00022927"/>
    </source>
</evidence>
<dbReference type="AlphaFoldDB" id="A0AAC9RUI8"/>
<dbReference type="InterPro" id="IPR005807">
    <property type="entry name" value="SecE_bac"/>
</dbReference>
<name>A0AAC9RUI8_9STAP</name>
<keyword evidence="5 9" id="KW-0653">Protein transport</keyword>
<dbReference type="HAMAP" id="MF_00422">
    <property type="entry name" value="SecE"/>
    <property type="match status" value="1"/>
</dbReference>
<keyword evidence="2 9" id="KW-0813">Transport</keyword>
<evidence type="ECO:0000313" key="11">
    <source>
        <dbReference type="Proteomes" id="UP000242864"/>
    </source>
</evidence>
<dbReference type="GO" id="GO:0065002">
    <property type="term" value="P:intracellular protein transmembrane transport"/>
    <property type="evidence" value="ECO:0007669"/>
    <property type="project" value="UniProtKB-UniRule"/>
</dbReference>
<evidence type="ECO:0000256" key="8">
    <source>
        <dbReference type="ARBA" id="ARBA00023136"/>
    </source>
</evidence>
<dbReference type="Proteomes" id="UP000242864">
    <property type="component" value="Chromosome"/>
</dbReference>
<evidence type="ECO:0000256" key="3">
    <source>
        <dbReference type="ARBA" id="ARBA00022475"/>
    </source>
</evidence>
<dbReference type="NCBIfam" id="TIGR00964">
    <property type="entry name" value="secE_bact"/>
    <property type="match status" value="1"/>
</dbReference>
<dbReference type="PANTHER" id="PTHR33910:SF1">
    <property type="entry name" value="PROTEIN TRANSLOCASE SUBUNIT SECE"/>
    <property type="match status" value="1"/>
</dbReference>
<comment type="similarity">
    <text evidence="9">Belongs to the SecE/SEC61-gamma family.</text>
</comment>
<keyword evidence="6 9" id="KW-1133">Transmembrane helix</keyword>
<evidence type="ECO:0000256" key="7">
    <source>
        <dbReference type="ARBA" id="ARBA00023010"/>
    </source>
</evidence>
<keyword evidence="7 9" id="KW-0811">Translocation</keyword>